<keyword evidence="1" id="KW-0472">Membrane</keyword>
<gene>
    <name evidence="2" type="ORF">DJ019_06560</name>
</gene>
<proteinExistence type="predicted"/>
<comment type="caution">
    <text evidence="2">The sequence shown here is derived from an EMBL/GenBank/DDBJ whole genome shotgun (WGS) entry which is preliminary data.</text>
</comment>
<dbReference type="NCBIfam" id="TIGR02587">
    <property type="entry name" value="TIGR02587 family membrane protein"/>
    <property type="match status" value="1"/>
</dbReference>
<evidence type="ECO:0000313" key="2">
    <source>
        <dbReference type="EMBL" id="RAK67566.1"/>
    </source>
</evidence>
<dbReference type="InterPro" id="IPR013416">
    <property type="entry name" value="CHP02587_IM"/>
</dbReference>
<dbReference type="AlphaFoldDB" id="A0A328BNJ9"/>
<feature type="transmembrane region" description="Helical" evidence="1">
    <location>
        <begin position="248"/>
        <end position="269"/>
    </location>
</feature>
<sequence>MSARTAAEDTYFTGLARAAAGALLFGFPLLMTMEMWAFGAHMDRLRLALFVLVTAGVAYGLSRFAGFRDETTAFDDALDTAAALLVGFGVSAGLLFAMGLIGPGTSLREAVGMIAVQAAPASMGAVLANRQLQAGDRDGEKEDRAGYLGQLFLMGAGALFLAFNVAPTEEMILIGFRMTPWHAAGLVLLSLGVLHALVYTVGFAGQHEHEGHPRAFAHYTLAGYGLALAVSVYVLWIFGRLDAGMSEAVRAVIVLGFPAALGAALARLVV</sequence>
<dbReference type="OrthoDB" id="147125at2"/>
<protein>
    <submittedName>
        <fullName evidence="2">TIGR02587 family membrane protein</fullName>
    </submittedName>
</protein>
<feature type="transmembrane region" description="Helical" evidence="1">
    <location>
        <begin position="183"/>
        <end position="204"/>
    </location>
</feature>
<dbReference type="RefSeq" id="WP_111275176.1">
    <property type="nucleotide sequence ID" value="NZ_QFYS01000002.1"/>
</dbReference>
<keyword evidence="1" id="KW-0812">Transmembrane</keyword>
<feature type="transmembrane region" description="Helical" evidence="1">
    <location>
        <begin position="81"/>
        <end position="101"/>
    </location>
</feature>
<dbReference type="Pfam" id="PF09622">
    <property type="entry name" value="DUF2391"/>
    <property type="match status" value="1"/>
</dbReference>
<feature type="transmembrane region" description="Helical" evidence="1">
    <location>
        <begin position="12"/>
        <end position="33"/>
    </location>
</feature>
<keyword evidence="1" id="KW-1133">Transmembrane helix</keyword>
<name>A0A328BNJ9_9CAUL</name>
<accession>A0A328BNJ9</accession>
<evidence type="ECO:0000256" key="1">
    <source>
        <dbReference type="SAM" id="Phobius"/>
    </source>
</evidence>
<organism evidence="2 3">
    <name type="scientific">Phenylobacterium kunshanense</name>
    <dbReference type="NCBI Taxonomy" id="1445034"/>
    <lineage>
        <taxon>Bacteria</taxon>
        <taxon>Pseudomonadati</taxon>
        <taxon>Pseudomonadota</taxon>
        <taxon>Alphaproteobacteria</taxon>
        <taxon>Caulobacterales</taxon>
        <taxon>Caulobacteraceae</taxon>
        <taxon>Phenylobacterium</taxon>
    </lineage>
</organism>
<feature type="transmembrane region" description="Helical" evidence="1">
    <location>
        <begin position="145"/>
        <end position="163"/>
    </location>
</feature>
<dbReference type="EMBL" id="QFYS01000002">
    <property type="protein sequence ID" value="RAK67566.1"/>
    <property type="molecule type" value="Genomic_DNA"/>
</dbReference>
<dbReference type="Proteomes" id="UP000249524">
    <property type="component" value="Unassembled WGS sequence"/>
</dbReference>
<evidence type="ECO:0000313" key="3">
    <source>
        <dbReference type="Proteomes" id="UP000249524"/>
    </source>
</evidence>
<feature type="transmembrane region" description="Helical" evidence="1">
    <location>
        <begin position="216"/>
        <end position="236"/>
    </location>
</feature>
<keyword evidence="3" id="KW-1185">Reference proteome</keyword>
<reference evidence="2 3" key="1">
    <citation type="submission" date="2018-05" db="EMBL/GenBank/DDBJ databases">
        <authorList>
            <person name="Lanie J.A."/>
            <person name="Ng W.-L."/>
            <person name="Kazmierczak K.M."/>
            <person name="Andrzejewski T.M."/>
            <person name="Davidsen T.M."/>
            <person name="Wayne K.J."/>
            <person name="Tettelin H."/>
            <person name="Glass J.I."/>
            <person name="Rusch D."/>
            <person name="Podicherti R."/>
            <person name="Tsui H.-C.T."/>
            <person name="Winkler M.E."/>
        </authorList>
    </citation>
    <scope>NUCLEOTIDE SEQUENCE [LARGE SCALE GENOMIC DNA]</scope>
    <source>
        <strain evidence="2 3">BUT-10</strain>
    </source>
</reference>
<dbReference type="InterPro" id="IPR024464">
    <property type="entry name" value="DUF2391"/>
</dbReference>
<feature type="transmembrane region" description="Helical" evidence="1">
    <location>
        <begin position="45"/>
        <end position="61"/>
    </location>
</feature>